<dbReference type="EMBL" id="QMFY01000001">
    <property type="protein sequence ID" value="RAW03537.1"/>
    <property type="molecule type" value="Genomic_DNA"/>
</dbReference>
<dbReference type="PROSITE" id="PS51465">
    <property type="entry name" value="KAZAL_2"/>
    <property type="match status" value="1"/>
</dbReference>
<dbReference type="Pfam" id="PF07648">
    <property type="entry name" value="Kazal_2"/>
    <property type="match status" value="1"/>
</dbReference>
<comment type="caution">
    <text evidence="2">The sequence shown here is derived from an EMBL/GenBank/DDBJ whole genome shotgun (WGS) entry which is preliminary data.</text>
</comment>
<dbReference type="InterPro" id="IPR036058">
    <property type="entry name" value="Kazal_dom_sf"/>
</dbReference>
<dbReference type="SUPFAM" id="SSF100895">
    <property type="entry name" value="Kazal-type serine protease inhibitors"/>
    <property type="match status" value="1"/>
</dbReference>
<dbReference type="Proteomes" id="UP000251889">
    <property type="component" value="Unassembled WGS sequence"/>
</dbReference>
<evidence type="ECO:0000259" key="1">
    <source>
        <dbReference type="PROSITE" id="PS51465"/>
    </source>
</evidence>
<dbReference type="CDD" id="cd00104">
    <property type="entry name" value="KAZAL_FS"/>
    <property type="match status" value="1"/>
</dbReference>
<evidence type="ECO:0000313" key="3">
    <source>
        <dbReference type="Proteomes" id="UP000251889"/>
    </source>
</evidence>
<dbReference type="InterPro" id="IPR002350">
    <property type="entry name" value="Kazal_dom"/>
</dbReference>
<dbReference type="OrthoDB" id="9800302at2"/>
<dbReference type="PROSITE" id="PS51257">
    <property type="entry name" value="PROKAR_LIPOPROTEIN"/>
    <property type="match status" value="1"/>
</dbReference>
<name>A0A364Y991_9BACT</name>
<dbReference type="AlphaFoldDB" id="A0A364Y991"/>
<gene>
    <name evidence="2" type="ORF">DQQ10_03180</name>
</gene>
<keyword evidence="3" id="KW-1185">Reference proteome</keyword>
<evidence type="ECO:0000313" key="2">
    <source>
        <dbReference type="EMBL" id="RAW03537.1"/>
    </source>
</evidence>
<protein>
    <submittedName>
        <fullName evidence="2">Kazal-type serine protease inhibitor family protein</fullName>
    </submittedName>
</protein>
<proteinExistence type="predicted"/>
<organism evidence="2 3">
    <name type="scientific">Pseudochryseolinea flava</name>
    <dbReference type="NCBI Taxonomy" id="2059302"/>
    <lineage>
        <taxon>Bacteria</taxon>
        <taxon>Pseudomonadati</taxon>
        <taxon>Bacteroidota</taxon>
        <taxon>Cytophagia</taxon>
        <taxon>Cytophagales</taxon>
        <taxon>Fulvivirgaceae</taxon>
        <taxon>Pseudochryseolinea</taxon>
    </lineage>
</organism>
<accession>A0A364Y991</accession>
<feature type="domain" description="Kazal-like" evidence="1">
    <location>
        <begin position="23"/>
        <end position="73"/>
    </location>
</feature>
<dbReference type="Gene3D" id="3.30.60.30">
    <property type="match status" value="1"/>
</dbReference>
<sequence>MMRVIKIFFFVMLFSVACENDNNDKKDSCLGTPKVSPCPEVIDPVCGCNGKTYQNDCYAEAAGILTWTPGSCP</sequence>
<reference evidence="2 3" key="1">
    <citation type="submission" date="2018-06" db="EMBL/GenBank/DDBJ databases">
        <title>Chryseolinea flavus sp. nov., a member of the phylum Bacteroidetes isolated from soil.</title>
        <authorList>
            <person name="Li Y."/>
            <person name="Wang J."/>
        </authorList>
    </citation>
    <scope>NUCLEOTIDE SEQUENCE [LARGE SCALE GENOMIC DNA]</scope>
    <source>
        <strain evidence="2 3">SDU1-6</strain>
    </source>
</reference>